<proteinExistence type="predicted"/>
<dbReference type="AlphaFoldDB" id="A0A4R4KQC6"/>
<evidence type="ECO:0000256" key="1">
    <source>
        <dbReference type="SAM" id="Phobius"/>
    </source>
</evidence>
<feature type="transmembrane region" description="Helical" evidence="1">
    <location>
        <begin position="30"/>
        <end position="48"/>
    </location>
</feature>
<reference evidence="2 3" key="1">
    <citation type="submission" date="2019-02" db="EMBL/GenBank/DDBJ databases">
        <title>Arundinibacter roseus gen. nov., sp. nov., a new member of the family Cytophagaceae.</title>
        <authorList>
            <person name="Szuroczki S."/>
            <person name="Khayer B."/>
            <person name="Sproer C."/>
            <person name="Toumi M."/>
            <person name="Szabo A."/>
            <person name="Felfoldi T."/>
            <person name="Schumann P."/>
            <person name="Toth E."/>
        </authorList>
    </citation>
    <scope>NUCLEOTIDE SEQUENCE [LARGE SCALE GENOMIC DNA]</scope>
    <source>
        <strain evidence="2 3">DMA-k-7a</strain>
    </source>
</reference>
<dbReference type="RefSeq" id="WP_132113904.1">
    <property type="nucleotide sequence ID" value="NZ_SMJU01000001.1"/>
</dbReference>
<accession>A0A4R4KQC6</accession>
<protein>
    <submittedName>
        <fullName evidence="2">Uncharacterized protein</fullName>
    </submittedName>
</protein>
<sequence>MKHLILAQAVEQKVLTEGFNLARDVTPASMAGYAFAVIVLVVGLYVFYKLYSKEKDYNKEVTKAMGDFSQKSIEVLVAVKGRLDDQQRMGDNITEIRHQVDGLGAKFDELNRKLDRGTKTVLG</sequence>
<evidence type="ECO:0000313" key="2">
    <source>
        <dbReference type="EMBL" id="TDB69122.1"/>
    </source>
</evidence>
<keyword evidence="3" id="KW-1185">Reference proteome</keyword>
<evidence type="ECO:0000313" key="3">
    <source>
        <dbReference type="Proteomes" id="UP000295706"/>
    </source>
</evidence>
<comment type="caution">
    <text evidence="2">The sequence shown here is derived from an EMBL/GenBank/DDBJ whole genome shotgun (WGS) entry which is preliminary data.</text>
</comment>
<keyword evidence="1" id="KW-0812">Transmembrane</keyword>
<dbReference type="EMBL" id="SMJU01000001">
    <property type="protein sequence ID" value="TDB69122.1"/>
    <property type="molecule type" value="Genomic_DNA"/>
</dbReference>
<name>A0A4R4KQC6_9BACT</name>
<keyword evidence="1" id="KW-1133">Transmembrane helix</keyword>
<organism evidence="2 3">
    <name type="scientific">Arundinibacter roseus</name>
    <dbReference type="NCBI Taxonomy" id="2070510"/>
    <lineage>
        <taxon>Bacteria</taxon>
        <taxon>Pseudomonadati</taxon>
        <taxon>Bacteroidota</taxon>
        <taxon>Cytophagia</taxon>
        <taxon>Cytophagales</taxon>
        <taxon>Spirosomataceae</taxon>
        <taxon>Arundinibacter</taxon>
    </lineage>
</organism>
<dbReference type="Proteomes" id="UP000295706">
    <property type="component" value="Unassembled WGS sequence"/>
</dbReference>
<gene>
    <name evidence="2" type="ORF">EZE20_01945</name>
</gene>
<keyword evidence="1" id="KW-0472">Membrane</keyword>